<dbReference type="EMBL" id="JH651001">
    <property type="protein sequence ID" value="EXA32075.1"/>
    <property type="molecule type" value="Genomic_DNA"/>
</dbReference>
<dbReference type="SUPFAM" id="SSF53474">
    <property type="entry name" value="alpha/beta-Hydrolases"/>
    <property type="match status" value="1"/>
</dbReference>
<reference evidence="2" key="2">
    <citation type="submission" date="2012-05" db="EMBL/GenBank/DDBJ databases">
        <title>Annotation of the Genome Sequence of Fusarium oxysporum HDV247.</title>
        <authorList>
            <consortium name="The Broad Institute Genomics Platform"/>
            <person name="Ma L.-J."/>
            <person name="Corby-Kistler H."/>
            <person name="Broz K."/>
            <person name="Gale L.R."/>
            <person name="Jonkers W."/>
            <person name="O'Donnell K."/>
            <person name="Ploetz R."/>
            <person name="Steinberg C."/>
            <person name="Schwartz D.C."/>
            <person name="VanEtten H."/>
            <person name="Zhou S."/>
            <person name="Young S.K."/>
            <person name="Zeng Q."/>
            <person name="Gargeya S."/>
            <person name="Fitzgerald M."/>
            <person name="Abouelleil A."/>
            <person name="Alvarado L."/>
            <person name="Chapman S.B."/>
            <person name="Gainer-Dewar J."/>
            <person name="Goldberg J."/>
            <person name="Griggs A."/>
            <person name="Gujja S."/>
            <person name="Hansen M."/>
            <person name="Howarth C."/>
            <person name="Imamovic A."/>
            <person name="Ireland A."/>
            <person name="Larimer J."/>
            <person name="McCowan C."/>
            <person name="Murphy C."/>
            <person name="Pearson M."/>
            <person name="Poon T.W."/>
            <person name="Priest M."/>
            <person name="Roberts A."/>
            <person name="Saif S."/>
            <person name="Shea T."/>
            <person name="Sykes S."/>
            <person name="Wortman J."/>
            <person name="Nusbaum C."/>
            <person name="Birren B."/>
        </authorList>
    </citation>
    <scope>NUCLEOTIDE SEQUENCE</scope>
    <source>
        <strain evidence="2">HDV247</strain>
    </source>
</reference>
<protein>
    <recommendedName>
        <fullName evidence="1">Dienelactone hydrolase domain-containing protein</fullName>
    </recommendedName>
</protein>
<dbReference type="GO" id="GO:0016787">
    <property type="term" value="F:hydrolase activity"/>
    <property type="evidence" value="ECO:0007669"/>
    <property type="project" value="InterPro"/>
</dbReference>
<dbReference type="PANTHER" id="PTHR17630:SF44">
    <property type="entry name" value="PROTEIN AIM2"/>
    <property type="match status" value="1"/>
</dbReference>
<dbReference type="PANTHER" id="PTHR17630">
    <property type="entry name" value="DIENELACTONE HYDROLASE"/>
    <property type="match status" value="1"/>
</dbReference>
<dbReference type="Proteomes" id="UP000030751">
    <property type="component" value="Unassembled WGS sequence"/>
</dbReference>
<proteinExistence type="predicted"/>
<feature type="domain" description="Dienelactone hydrolase" evidence="1">
    <location>
        <begin position="34"/>
        <end position="152"/>
    </location>
</feature>
<gene>
    <name evidence="2" type="ORF">FOVG_16651</name>
</gene>
<name>W9NWE1_FUSOX</name>
<dbReference type="Pfam" id="PF01738">
    <property type="entry name" value="DLH"/>
    <property type="match status" value="1"/>
</dbReference>
<dbReference type="InterPro" id="IPR002925">
    <property type="entry name" value="Dienelactn_hydro"/>
</dbReference>
<reference evidence="2" key="1">
    <citation type="submission" date="2011-10" db="EMBL/GenBank/DDBJ databases">
        <title>The Genome Sequence of Fusarium oxysporum HDV247.</title>
        <authorList>
            <consortium name="The Broad Institute Genome Sequencing Platform"/>
            <person name="Ma L.-J."/>
            <person name="Gale L.R."/>
            <person name="Schwartz D.C."/>
            <person name="Zhou S."/>
            <person name="Corby-Kistler H."/>
            <person name="Young S.K."/>
            <person name="Zeng Q."/>
            <person name="Gargeya S."/>
            <person name="Fitzgerald M."/>
            <person name="Haas B."/>
            <person name="Abouelleil A."/>
            <person name="Alvarado L."/>
            <person name="Arachchi H.M."/>
            <person name="Berlin A."/>
            <person name="Brown A."/>
            <person name="Chapman S.B."/>
            <person name="Chen Z."/>
            <person name="Dunbar C."/>
            <person name="Freedman E."/>
            <person name="Gearin G."/>
            <person name="Goldberg J."/>
            <person name="Griggs A."/>
            <person name="Gujja S."/>
            <person name="Heiman D."/>
            <person name="Howarth C."/>
            <person name="Larson L."/>
            <person name="Lui A."/>
            <person name="MacDonald P.J.P."/>
            <person name="Montmayeur A."/>
            <person name="Murphy C."/>
            <person name="Neiman D."/>
            <person name="Pearson M."/>
            <person name="Priest M."/>
            <person name="Roberts A."/>
            <person name="Saif S."/>
            <person name="Shea T."/>
            <person name="Shenoy N."/>
            <person name="Sisk P."/>
            <person name="Stolte C."/>
            <person name="Sykes S."/>
            <person name="Wortman J."/>
            <person name="Nusbaum C."/>
            <person name="Birren B."/>
        </authorList>
    </citation>
    <scope>NUCLEOTIDE SEQUENCE [LARGE SCALE GENOMIC DNA]</scope>
    <source>
        <strain evidence="2">HDV247</strain>
    </source>
</reference>
<organism evidence="2">
    <name type="scientific">Fusarium oxysporum f. sp. pisi HDV247</name>
    <dbReference type="NCBI Taxonomy" id="1080344"/>
    <lineage>
        <taxon>Eukaryota</taxon>
        <taxon>Fungi</taxon>
        <taxon>Dikarya</taxon>
        <taxon>Ascomycota</taxon>
        <taxon>Pezizomycotina</taxon>
        <taxon>Sordariomycetes</taxon>
        <taxon>Hypocreomycetidae</taxon>
        <taxon>Hypocreales</taxon>
        <taxon>Nectriaceae</taxon>
        <taxon>Fusarium</taxon>
        <taxon>Fusarium oxysporum species complex</taxon>
    </lineage>
</organism>
<dbReference type="Gene3D" id="3.40.50.1820">
    <property type="entry name" value="alpha/beta hydrolase"/>
    <property type="match status" value="1"/>
</dbReference>
<dbReference type="InterPro" id="IPR029058">
    <property type="entry name" value="AB_hydrolase_fold"/>
</dbReference>
<evidence type="ECO:0000313" key="2">
    <source>
        <dbReference type="EMBL" id="EXA32075.1"/>
    </source>
</evidence>
<evidence type="ECO:0000259" key="1">
    <source>
        <dbReference type="Pfam" id="PF01738"/>
    </source>
</evidence>
<accession>W9NWE1</accession>
<dbReference type="AlphaFoldDB" id="W9NWE1"/>
<dbReference type="HOGENOM" id="CLU_054590_2_1_1"/>
<sequence>MASYPPAPCCTVGFKHEGTPQEKDVGIADGEYMAYLATPPPKMAKKSVAVLYLSDIMGIWQDGRLLADQFAANGYLALLVGTFNGTPIPVNKVRKIKMPAWLSGGSTGDNHRNEPAVDPIVKDTIKIMEEEYGGKKLRAVGYCFGAKYLVRHFNAGYIAHPSYASDDELAALTGPLSIFPAEKRHETEGYPSKG</sequence>